<name>A0ABS9HSE3_9GAMM</name>
<evidence type="ECO:0000256" key="6">
    <source>
        <dbReference type="SAM" id="MobiDB-lite"/>
    </source>
</evidence>
<comment type="caution">
    <text evidence="9">The sequence shown here is derived from an EMBL/GenBank/DDBJ whole genome shotgun (WGS) entry which is preliminary data.</text>
</comment>
<organism evidence="9 10">
    <name type="scientific">Marilutibacter chinensis</name>
    <dbReference type="NCBI Taxonomy" id="2912247"/>
    <lineage>
        <taxon>Bacteria</taxon>
        <taxon>Pseudomonadati</taxon>
        <taxon>Pseudomonadota</taxon>
        <taxon>Gammaproteobacteria</taxon>
        <taxon>Lysobacterales</taxon>
        <taxon>Lysobacteraceae</taxon>
        <taxon>Marilutibacter</taxon>
    </lineage>
</organism>
<evidence type="ECO:0000313" key="9">
    <source>
        <dbReference type="EMBL" id="MCF7221280.1"/>
    </source>
</evidence>
<dbReference type="InterPro" id="IPR010432">
    <property type="entry name" value="RDD"/>
</dbReference>
<reference evidence="10" key="1">
    <citation type="submission" date="2022-01" db="EMBL/GenBank/DDBJ databases">
        <title>Lysobacter chinensis sp. nov., a bacterium isolated from cow dung compost.</title>
        <authorList>
            <person name="Zhou L.Y."/>
        </authorList>
    </citation>
    <scope>NUCLEOTIDE SEQUENCE [LARGE SCALE GENOMIC DNA]</scope>
    <source>
        <strain evidence="10">TLK-CK17</strain>
    </source>
</reference>
<reference evidence="9 10" key="2">
    <citation type="submission" date="2022-01" db="EMBL/GenBank/DDBJ databases">
        <title>Lysobacter chinensis sp. nov., a bacterium isolated from cow dung compost.</title>
        <authorList>
            <person name="Liu Y."/>
        </authorList>
    </citation>
    <scope>NUCLEOTIDE SEQUENCE [LARGE SCALE GENOMIC DNA]</scope>
    <source>
        <strain evidence="9 10">TLK-CK17</strain>
    </source>
</reference>
<dbReference type="RefSeq" id="WP_237053725.1">
    <property type="nucleotide sequence ID" value="NZ_JAKJPO010000003.1"/>
</dbReference>
<dbReference type="Proteomes" id="UP001430796">
    <property type="component" value="Unassembled WGS sequence"/>
</dbReference>
<evidence type="ECO:0000256" key="4">
    <source>
        <dbReference type="ARBA" id="ARBA00022989"/>
    </source>
</evidence>
<comment type="subcellular location">
    <subcellularLocation>
        <location evidence="1">Cell membrane</location>
        <topology evidence="1">Multi-pass membrane protein</topology>
    </subcellularLocation>
</comment>
<evidence type="ECO:0000256" key="3">
    <source>
        <dbReference type="ARBA" id="ARBA00022692"/>
    </source>
</evidence>
<reference evidence="9 10" key="3">
    <citation type="submission" date="2022-01" db="EMBL/GenBank/DDBJ databases">
        <authorList>
            <person name="Zhou L.Y."/>
        </authorList>
    </citation>
    <scope>NUCLEOTIDE SEQUENCE [LARGE SCALE GENOMIC DNA]</scope>
    <source>
        <strain evidence="9 10">TLK-CK17</strain>
    </source>
</reference>
<dbReference type="InterPro" id="IPR051791">
    <property type="entry name" value="Pra-immunoreactive"/>
</dbReference>
<feature type="domain" description="RDD" evidence="8">
    <location>
        <begin position="26"/>
        <end position="158"/>
    </location>
</feature>
<dbReference type="Pfam" id="PF06271">
    <property type="entry name" value="RDD"/>
    <property type="match status" value="1"/>
</dbReference>
<accession>A0ABS9HSE3</accession>
<sequence length="169" mass="18807">MASEPHPGNRDRGDARASTTTPAAPLLGWRLLALFYDLWPVLAIWLAASAAFTIGYYLAGHAARENIAPFSPLQIVLWLVCWLLAGAYAVVSWRRGGQTLGMRPWRLRVASADGGRPGLHALAIRYAVGTLSLLAGGLGFWWAWFDRDRLTWHDRASGTRMQRTPKIRR</sequence>
<keyword evidence="5 7" id="KW-0472">Membrane</keyword>
<feature type="region of interest" description="Disordered" evidence="6">
    <location>
        <begin position="1"/>
        <end position="20"/>
    </location>
</feature>
<dbReference type="PANTHER" id="PTHR36115">
    <property type="entry name" value="PROLINE-RICH ANTIGEN HOMOLOG-RELATED"/>
    <property type="match status" value="1"/>
</dbReference>
<gene>
    <name evidence="9" type="ORF">L3V18_05680</name>
</gene>
<keyword evidence="4 7" id="KW-1133">Transmembrane helix</keyword>
<feature type="transmembrane region" description="Helical" evidence="7">
    <location>
        <begin position="70"/>
        <end position="91"/>
    </location>
</feature>
<evidence type="ECO:0000259" key="8">
    <source>
        <dbReference type="Pfam" id="PF06271"/>
    </source>
</evidence>
<proteinExistence type="predicted"/>
<keyword evidence="10" id="KW-1185">Reference proteome</keyword>
<feature type="transmembrane region" description="Helical" evidence="7">
    <location>
        <begin position="38"/>
        <end position="58"/>
    </location>
</feature>
<evidence type="ECO:0000256" key="7">
    <source>
        <dbReference type="SAM" id="Phobius"/>
    </source>
</evidence>
<keyword evidence="2" id="KW-1003">Cell membrane</keyword>
<evidence type="ECO:0000256" key="5">
    <source>
        <dbReference type="ARBA" id="ARBA00023136"/>
    </source>
</evidence>
<protein>
    <submittedName>
        <fullName evidence="9">RDD family protein</fullName>
    </submittedName>
</protein>
<dbReference type="PANTHER" id="PTHR36115:SF10">
    <property type="entry name" value="RDD DOMAIN-CONTAINING PROTEIN"/>
    <property type="match status" value="1"/>
</dbReference>
<keyword evidence="3 7" id="KW-0812">Transmembrane</keyword>
<dbReference type="EMBL" id="JAKJPO010000003">
    <property type="protein sequence ID" value="MCF7221280.1"/>
    <property type="molecule type" value="Genomic_DNA"/>
</dbReference>
<evidence type="ECO:0000313" key="10">
    <source>
        <dbReference type="Proteomes" id="UP001430796"/>
    </source>
</evidence>
<feature type="transmembrane region" description="Helical" evidence="7">
    <location>
        <begin position="123"/>
        <end position="145"/>
    </location>
</feature>
<evidence type="ECO:0000256" key="1">
    <source>
        <dbReference type="ARBA" id="ARBA00004651"/>
    </source>
</evidence>
<evidence type="ECO:0000256" key="2">
    <source>
        <dbReference type="ARBA" id="ARBA00022475"/>
    </source>
</evidence>